<dbReference type="Pfam" id="PF13469">
    <property type="entry name" value="Sulfotransfer_3"/>
    <property type="match status" value="1"/>
</dbReference>
<reference evidence="3" key="1">
    <citation type="submission" date="2016-10" db="EMBL/GenBank/DDBJ databases">
        <authorList>
            <person name="Varghese N."/>
            <person name="Submissions S."/>
        </authorList>
    </citation>
    <scope>NUCLEOTIDE SEQUENCE [LARGE SCALE GENOMIC DNA]</scope>
    <source>
        <strain evidence="3">Nm44</strain>
    </source>
</reference>
<gene>
    <name evidence="2" type="ORF">SAMN05421863_1005104</name>
</gene>
<protein>
    <submittedName>
        <fullName evidence="2">Sulfotransferase family protein</fullName>
    </submittedName>
</protein>
<proteinExistence type="predicted"/>
<dbReference type="InterPro" id="IPR027417">
    <property type="entry name" value="P-loop_NTPase"/>
</dbReference>
<keyword evidence="1" id="KW-1133">Transmembrane helix</keyword>
<dbReference type="InterPro" id="IPR052736">
    <property type="entry name" value="Stf3_sulfotransferase"/>
</dbReference>
<dbReference type="GO" id="GO:0016740">
    <property type="term" value="F:transferase activity"/>
    <property type="evidence" value="ECO:0007669"/>
    <property type="project" value="UniProtKB-KW"/>
</dbReference>
<feature type="transmembrane region" description="Helical" evidence="1">
    <location>
        <begin position="6"/>
        <end position="28"/>
    </location>
</feature>
<feature type="transmembrane region" description="Helical" evidence="1">
    <location>
        <begin position="49"/>
        <end position="71"/>
    </location>
</feature>
<dbReference type="PANTHER" id="PTHR36451:SF1">
    <property type="entry name" value="OMEGA-HYDROXY-BETA-DIHYDROMENAQUINONE-9 SULFOTRANSFERASE STF3"/>
    <property type="match status" value="1"/>
</dbReference>
<dbReference type="SUPFAM" id="SSF52540">
    <property type="entry name" value="P-loop containing nucleoside triphosphate hydrolases"/>
    <property type="match status" value="1"/>
</dbReference>
<keyword evidence="1" id="KW-0472">Membrane</keyword>
<dbReference type="AlphaFoldDB" id="A0A1I4L115"/>
<dbReference type="Gene3D" id="3.40.50.300">
    <property type="entry name" value="P-loop containing nucleotide triphosphate hydrolases"/>
    <property type="match status" value="1"/>
</dbReference>
<evidence type="ECO:0000313" key="3">
    <source>
        <dbReference type="Proteomes" id="UP000183287"/>
    </source>
</evidence>
<keyword evidence="3" id="KW-1185">Reference proteome</keyword>
<dbReference type="Proteomes" id="UP000183287">
    <property type="component" value="Unassembled WGS sequence"/>
</dbReference>
<evidence type="ECO:0000313" key="2">
    <source>
        <dbReference type="EMBL" id="SFL84705.1"/>
    </source>
</evidence>
<dbReference type="RefSeq" id="WP_074903768.1">
    <property type="nucleotide sequence ID" value="NZ_FOUB01000005.1"/>
</dbReference>
<evidence type="ECO:0000256" key="1">
    <source>
        <dbReference type="SAM" id="Phobius"/>
    </source>
</evidence>
<keyword evidence="2" id="KW-0808">Transferase</keyword>
<dbReference type="EMBL" id="FOUB01000005">
    <property type="protein sequence ID" value="SFL84705.1"/>
    <property type="molecule type" value="Genomic_DNA"/>
</dbReference>
<keyword evidence="1" id="KW-0812">Transmembrane</keyword>
<accession>A0A1I4L115</accession>
<name>A0A1I4L115_9PROT</name>
<organism evidence="2 3">
    <name type="scientific">Nitrosomonas communis</name>
    <dbReference type="NCBI Taxonomy" id="44574"/>
    <lineage>
        <taxon>Bacteria</taxon>
        <taxon>Pseudomonadati</taxon>
        <taxon>Pseudomonadota</taxon>
        <taxon>Betaproteobacteria</taxon>
        <taxon>Nitrosomonadales</taxon>
        <taxon>Nitrosomonadaceae</taxon>
        <taxon>Nitrosomonas</taxon>
    </lineage>
</organism>
<dbReference type="PANTHER" id="PTHR36451">
    <property type="entry name" value="PAPS-DEPENDENT SULFOTRANSFERASE STF3"/>
    <property type="match status" value="1"/>
</dbReference>
<dbReference type="OrthoDB" id="9777890at2"/>
<sequence>MFSSFLASVLFVIFVYAVGIMLAPFPYWRTYLLLWKTVLCSPSTWRAKLKQIAFLIRVLITVPFSTFLWYLDEILYPHYRKRIIQPIFIIGMPRCRTTFLHRTLAADDQNFFAMRHIEWRYPFISMQKFIKALGLDNNLKNLNYWSKSEAGKLAAKMHPNTLADWEEDGIFFEENYLHHFFIFLRFPYPAILPHLDNFPELPQSVQQRMLRSYKKVLQKILYLRGPESRYFVSKEVTSHKKIPALIKMFPEARFILIARPSNYFMPSLLALIRMSTLSKTGIDPLSIPEWSDKVIARMREDSSRLVHLCRTTIPADKLVLVSSEIFSENLDIAVLAIYHVLGLQYGKNFVTYLDHLKARQKSRQRGYDYDSMKLEGFEEYDAFEQEISARIKANFPSLKSTVELPPFNEHTIVPHKGIKRWFEHTNLRIRRSFASR</sequence>